<dbReference type="Gene3D" id="1.10.3210.10">
    <property type="entry name" value="Hypothetical protein af1432"/>
    <property type="match status" value="1"/>
</dbReference>
<evidence type="ECO:0000313" key="3">
    <source>
        <dbReference type="Proteomes" id="UP000198762"/>
    </source>
</evidence>
<feature type="domain" description="HD-GYP" evidence="1">
    <location>
        <begin position="123"/>
        <end position="318"/>
    </location>
</feature>
<keyword evidence="3" id="KW-1185">Reference proteome</keyword>
<dbReference type="Proteomes" id="UP000198762">
    <property type="component" value="Unassembled WGS sequence"/>
</dbReference>
<accession>A0A1I0EA63</accession>
<dbReference type="PANTHER" id="PTHR43155:SF2">
    <property type="entry name" value="CYCLIC DI-GMP PHOSPHODIESTERASE PA4108"/>
    <property type="match status" value="1"/>
</dbReference>
<evidence type="ECO:0000313" key="2">
    <source>
        <dbReference type="EMBL" id="SET41922.1"/>
    </source>
</evidence>
<dbReference type="InterPro" id="IPR003607">
    <property type="entry name" value="HD/PDEase_dom"/>
</dbReference>
<proteinExistence type="predicted"/>
<dbReference type="EMBL" id="FOHZ01000009">
    <property type="protein sequence ID" value="SET41922.1"/>
    <property type="molecule type" value="Genomic_DNA"/>
</dbReference>
<dbReference type="PANTHER" id="PTHR43155">
    <property type="entry name" value="CYCLIC DI-GMP PHOSPHODIESTERASE PA4108-RELATED"/>
    <property type="match status" value="1"/>
</dbReference>
<protein>
    <submittedName>
        <fullName evidence="2">HD domain-containing protein</fullName>
    </submittedName>
</protein>
<dbReference type="RefSeq" id="WP_091851656.1">
    <property type="nucleotide sequence ID" value="NZ_FOHZ01000009.1"/>
</dbReference>
<dbReference type="PROSITE" id="PS51832">
    <property type="entry name" value="HD_GYP"/>
    <property type="match status" value="1"/>
</dbReference>
<dbReference type="GO" id="GO:0008081">
    <property type="term" value="F:phosphoric diester hydrolase activity"/>
    <property type="evidence" value="ECO:0007669"/>
    <property type="project" value="UniProtKB-ARBA"/>
</dbReference>
<dbReference type="Pfam" id="PF13487">
    <property type="entry name" value="HD_5"/>
    <property type="match status" value="1"/>
</dbReference>
<sequence length="385" mass="42848">MPESKTADTGQSLVRVAPGVLVVGKPLPWPVFDNQGEVLLAQGYVIQGDAQLEQLYKRGMFYPRQAENPDEEVQEDVAEGERNPFSDYRALLKTLKRTHQAISARDPEARLKLLGFARLIDRICREAPDPTLALVHLYSVEPTATEQSLFYAIVCHFTATELGMDEGRRVVLMAAALSANLALMPILDRLNASTHGLTDQQRTIIRRHPQLAARALHDAGIENRLLLKIIMQHHERSDGSGYPEGLEGDAILPEASILALSEHYVALISRRGYRPRHSITEARKAIADAARESTRPKLFQALLNALTPFPPGGLVRLANNEIAVVTHRPLLRNGHAVKAITDPRGSAYLTGFRRTTDLLEFNIRAVEVVDVMPPMDFQALWDYQV</sequence>
<organism evidence="2 3">
    <name type="scientific">Marinobacter segnicrescens</name>
    <dbReference type="NCBI Taxonomy" id="430453"/>
    <lineage>
        <taxon>Bacteria</taxon>
        <taxon>Pseudomonadati</taxon>
        <taxon>Pseudomonadota</taxon>
        <taxon>Gammaproteobacteria</taxon>
        <taxon>Pseudomonadales</taxon>
        <taxon>Marinobacteraceae</taxon>
        <taxon>Marinobacter</taxon>
    </lineage>
</organism>
<gene>
    <name evidence="2" type="ORF">SAMN04487962_10974</name>
</gene>
<dbReference type="STRING" id="430453.SAMN04487962_10974"/>
<dbReference type="SUPFAM" id="SSF109604">
    <property type="entry name" value="HD-domain/PDEase-like"/>
    <property type="match status" value="1"/>
</dbReference>
<dbReference type="InterPro" id="IPR037522">
    <property type="entry name" value="HD_GYP_dom"/>
</dbReference>
<evidence type="ECO:0000259" key="1">
    <source>
        <dbReference type="PROSITE" id="PS51832"/>
    </source>
</evidence>
<dbReference type="AlphaFoldDB" id="A0A1I0EA63"/>
<dbReference type="CDD" id="cd00077">
    <property type="entry name" value="HDc"/>
    <property type="match status" value="1"/>
</dbReference>
<dbReference type="OrthoDB" id="9764808at2"/>
<reference evidence="3" key="1">
    <citation type="submission" date="2016-10" db="EMBL/GenBank/DDBJ databases">
        <authorList>
            <person name="Varghese N."/>
            <person name="Submissions S."/>
        </authorList>
    </citation>
    <scope>NUCLEOTIDE SEQUENCE [LARGE SCALE GENOMIC DNA]</scope>
    <source>
        <strain evidence="3">CGMCC 1.6489</strain>
    </source>
</reference>
<name>A0A1I0EA63_9GAMM</name>